<feature type="transmembrane region" description="Helical" evidence="1">
    <location>
        <begin position="303"/>
        <end position="325"/>
    </location>
</feature>
<dbReference type="GO" id="GO:0016747">
    <property type="term" value="F:acyltransferase activity, transferring groups other than amino-acyl groups"/>
    <property type="evidence" value="ECO:0007669"/>
    <property type="project" value="InterPro"/>
</dbReference>
<feature type="transmembrane region" description="Helical" evidence="1">
    <location>
        <begin position="113"/>
        <end position="132"/>
    </location>
</feature>
<evidence type="ECO:0000256" key="1">
    <source>
        <dbReference type="SAM" id="Phobius"/>
    </source>
</evidence>
<dbReference type="InterPro" id="IPR002656">
    <property type="entry name" value="Acyl_transf_3_dom"/>
</dbReference>
<feature type="transmembrane region" description="Helical" evidence="1">
    <location>
        <begin position="207"/>
        <end position="225"/>
    </location>
</feature>
<feature type="transmembrane region" description="Helical" evidence="1">
    <location>
        <begin position="46"/>
        <end position="68"/>
    </location>
</feature>
<dbReference type="InterPro" id="IPR052734">
    <property type="entry name" value="Nod_factor_acetyltransferase"/>
</dbReference>
<feature type="transmembrane region" description="Helical" evidence="1">
    <location>
        <begin position="337"/>
        <end position="364"/>
    </location>
</feature>
<organism evidence="3 4">
    <name type="scientific">Bacteroides fragilis (strain YCH46)</name>
    <dbReference type="NCBI Taxonomy" id="295405"/>
    <lineage>
        <taxon>Bacteria</taxon>
        <taxon>Pseudomonadati</taxon>
        <taxon>Bacteroidota</taxon>
        <taxon>Bacteroidia</taxon>
        <taxon>Bacteroidales</taxon>
        <taxon>Bacteroidaceae</taxon>
        <taxon>Bacteroides</taxon>
    </lineage>
</organism>
<dbReference type="STRING" id="295405.BF2780"/>
<accession>Q64SJ9</accession>
<dbReference type="PANTHER" id="PTHR37312">
    <property type="entry name" value="MEMBRANE-BOUND ACYLTRANSFERASE YKRP-RELATED"/>
    <property type="match status" value="1"/>
</dbReference>
<evidence type="ECO:0000313" key="3">
    <source>
        <dbReference type="EMBL" id="BAD49530.1"/>
    </source>
</evidence>
<sequence length="381" mass="43681">MALTQIPNCRRESEHSSDPYQISKMVKSNTDTNMSKPSTYMSTKRIIWIDIVKGCLLVFICCSHFGALPQSIALLTKPTATYWVPLFFFLSGYLFHGNNNFSEYIQKKSRTLLLPYIAFSLIFIIIDWNTYISSVPQIKANLYSIFVAGTGSEKAPPLWFVIVLYIASIFSFPIINFAKTLKSKIITIFLLSIGAYIMSERDIKLPLMLHVLPSAIIYICIGQYVKAFTDMSSRKPSTYITTATLALTVGLIGLFFINLGDFHLNKINSYPLFYLCPISLGIFLVLMLSKYESNIATFNYLKPLTWVAQNGVIILATHCYLIFIYNTISNTLNINNIVINFILKFSFVFIILFTLIIPFCNRYLYWILGNKPKRWFDNYKQ</sequence>
<evidence type="ECO:0000313" key="4">
    <source>
        <dbReference type="Proteomes" id="UP000002197"/>
    </source>
</evidence>
<keyword evidence="1" id="KW-0812">Transmembrane</keyword>
<keyword evidence="3" id="KW-0808">Transferase</keyword>
<reference evidence="3 4" key="1">
    <citation type="journal article" date="2004" name="Proc. Natl. Acad. Sci. U.S.A.">
        <title>Genomic analysis of Bacteroides fragilis reveals extensive DNA inversions regulating cell surface adaptation.</title>
        <authorList>
            <person name="Kuwahara T."/>
            <person name="Yamashita A."/>
            <person name="Hirakawa H."/>
            <person name="Nakayama H."/>
            <person name="Toh H."/>
            <person name="Okada N."/>
            <person name="Kuhara S."/>
            <person name="Hattori M."/>
            <person name="Hayashi T."/>
            <person name="Ohnishi Y."/>
        </authorList>
    </citation>
    <scope>NUCLEOTIDE SEQUENCE [LARGE SCALE GENOMIC DNA]</scope>
    <source>
        <strain evidence="3 4">YCH46</strain>
    </source>
</reference>
<dbReference type="OrthoDB" id="6623990at2"/>
<name>Q64SJ9_BACFR</name>
<keyword evidence="1" id="KW-1133">Transmembrane helix</keyword>
<dbReference type="Proteomes" id="UP000002197">
    <property type="component" value="Chromosome"/>
</dbReference>
<protein>
    <submittedName>
        <fullName evidence="3">O-actetyl transferase related protein</fullName>
    </submittedName>
</protein>
<keyword evidence="1" id="KW-0472">Membrane</keyword>
<gene>
    <name evidence="3" type="ordered locus">BF2780</name>
</gene>
<dbReference type="Pfam" id="PF01757">
    <property type="entry name" value="Acyl_transf_3"/>
    <property type="match status" value="1"/>
</dbReference>
<dbReference type="AlphaFoldDB" id="Q64SJ9"/>
<proteinExistence type="predicted"/>
<evidence type="ECO:0000259" key="2">
    <source>
        <dbReference type="Pfam" id="PF01757"/>
    </source>
</evidence>
<feature type="domain" description="Acyltransferase 3" evidence="2">
    <location>
        <begin position="46"/>
        <end position="358"/>
    </location>
</feature>
<dbReference type="PANTHER" id="PTHR37312:SF1">
    <property type="entry name" value="MEMBRANE-BOUND ACYLTRANSFERASE YKRP-RELATED"/>
    <property type="match status" value="1"/>
</dbReference>
<feature type="transmembrane region" description="Helical" evidence="1">
    <location>
        <begin position="272"/>
        <end position="291"/>
    </location>
</feature>
<feature type="transmembrane region" description="Helical" evidence="1">
    <location>
        <begin position="237"/>
        <end position="260"/>
    </location>
</feature>
<feature type="transmembrane region" description="Helical" evidence="1">
    <location>
        <begin position="158"/>
        <end position="178"/>
    </location>
</feature>
<dbReference type="PATRIC" id="fig|295405.11.peg.2696"/>
<dbReference type="EMBL" id="AP006841">
    <property type="protein sequence ID" value="BAD49530.1"/>
    <property type="molecule type" value="Genomic_DNA"/>
</dbReference>
<dbReference type="HOGENOM" id="CLU_023915_4_2_10"/>
<feature type="transmembrane region" description="Helical" evidence="1">
    <location>
        <begin position="80"/>
        <end position="101"/>
    </location>
</feature>
<dbReference type="KEGG" id="bfr:BF2780"/>